<dbReference type="InterPro" id="IPR006612">
    <property type="entry name" value="THAP_Znf"/>
</dbReference>
<dbReference type="GeneID" id="113214730"/>
<proteinExistence type="predicted"/>
<dbReference type="RefSeq" id="XP_026289977.2">
    <property type="nucleotide sequence ID" value="XM_026434192.2"/>
</dbReference>
<evidence type="ECO:0000256" key="4">
    <source>
        <dbReference type="ARBA" id="ARBA00023125"/>
    </source>
</evidence>
<evidence type="ECO:0000256" key="1">
    <source>
        <dbReference type="ARBA" id="ARBA00022723"/>
    </source>
</evidence>
<keyword evidence="1" id="KW-0479">Metal-binding</keyword>
<dbReference type="Pfam" id="PF05485">
    <property type="entry name" value="THAP"/>
    <property type="match status" value="1"/>
</dbReference>
<reference evidence="9" key="1">
    <citation type="submission" date="2025-08" db="UniProtKB">
        <authorList>
            <consortium name="RefSeq"/>
        </authorList>
    </citation>
    <scope>IDENTIFICATION</scope>
    <source>
        <tissue evidence="9">Whole organism</tissue>
    </source>
</reference>
<keyword evidence="2 5" id="KW-0863">Zinc-finger</keyword>
<evidence type="ECO:0000256" key="6">
    <source>
        <dbReference type="SAM" id="MobiDB-lite"/>
    </source>
</evidence>
<keyword evidence="4 5" id="KW-0238">DNA-binding</keyword>
<evidence type="ECO:0000256" key="5">
    <source>
        <dbReference type="PROSITE-ProRule" id="PRU00309"/>
    </source>
</evidence>
<dbReference type="KEGG" id="foc:113214730"/>
<dbReference type="GO" id="GO:0003677">
    <property type="term" value="F:DNA binding"/>
    <property type="evidence" value="ECO:0007669"/>
    <property type="project" value="UniProtKB-UniRule"/>
</dbReference>
<dbReference type="SMART" id="SM00980">
    <property type="entry name" value="THAP"/>
    <property type="match status" value="1"/>
</dbReference>
<feature type="region of interest" description="Disordered" evidence="6">
    <location>
        <begin position="158"/>
        <end position="179"/>
    </location>
</feature>
<accession>A0A6J1TAX7</accession>
<feature type="domain" description="THAP-type" evidence="7">
    <location>
        <begin position="8"/>
        <end position="89"/>
    </location>
</feature>
<evidence type="ECO:0000313" key="9">
    <source>
        <dbReference type="RefSeq" id="XP_026289977.2"/>
    </source>
</evidence>
<keyword evidence="8" id="KW-1185">Reference proteome</keyword>
<dbReference type="GO" id="GO:0008270">
    <property type="term" value="F:zinc ion binding"/>
    <property type="evidence" value="ECO:0007669"/>
    <property type="project" value="UniProtKB-KW"/>
</dbReference>
<dbReference type="Proteomes" id="UP000504606">
    <property type="component" value="Unplaced"/>
</dbReference>
<sequence>MLALPVRMYISFEGGQCSAGGTRSWRYREQRFPPAEKESTLRQSWLEYCGLTSEPRKSMYLCANHFRRSDMDNFSSKVCLKQRAVPSVPREEWMPLVPKRTIRTYDFIPGSPGWIEVQRRRRAIQLDLERSRTAFKEMVHKRYGLKMDSPPPPLAPLSTEPTEEAINSSGNTMSSAPPDVKLIPTLPIGDKINIEMGAQKKEPEVSQIAPSPHLSFWQRQLESSTHTPTESMGDIVKTEVCTNV</sequence>
<organism evidence="8 9">
    <name type="scientific">Frankliniella occidentalis</name>
    <name type="common">Western flower thrips</name>
    <name type="synonym">Euthrips occidentalis</name>
    <dbReference type="NCBI Taxonomy" id="133901"/>
    <lineage>
        <taxon>Eukaryota</taxon>
        <taxon>Metazoa</taxon>
        <taxon>Ecdysozoa</taxon>
        <taxon>Arthropoda</taxon>
        <taxon>Hexapoda</taxon>
        <taxon>Insecta</taxon>
        <taxon>Pterygota</taxon>
        <taxon>Neoptera</taxon>
        <taxon>Paraneoptera</taxon>
        <taxon>Thysanoptera</taxon>
        <taxon>Terebrantia</taxon>
        <taxon>Thripoidea</taxon>
        <taxon>Thripidae</taxon>
        <taxon>Frankliniella</taxon>
    </lineage>
</organism>
<gene>
    <name evidence="9" type="primary">LOC113214730</name>
</gene>
<evidence type="ECO:0000313" key="8">
    <source>
        <dbReference type="Proteomes" id="UP000504606"/>
    </source>
</evidence>
<dbReference type="SUPFAM" id="SSF57716">
    <property type="entry name" value="Glucocorticoid receptor-like (DNA-binding domain)"/>
    <property type="match status" value="1"/>
</dbReference>
<dbReference type="AlphaFoldDB" id="A0A6J1TAX7"/>
<evidence type="ECO:0000256" key="2">
    <source>
        <dbReference type="ARBA" id="ARBA00022771"/>
    </source>
</evidence>
<protein>
    <submittedName>
        <fullName evidence="9">Uncharacterized protein LOC113214730 isoform X1</fullName>
    </submittedName>
</protein>
<keyword evidence="3" id="KW-0862">Zinc</keyword>
<name>A0A6J1TAX7_FRAOC</name>
<evidence type="ECO:0000259" key="7">
    <source>
        <dbReference type="PROSITE" id="PS50950"/>
    </source>
</evidence>
<feature type="compositionally biased region" description="Polar residues" evidence="6">
    <location>
        <begin position="165"/>
        <end position="175"/>
    </location>
</feature>
<dbReference type="PROSITE" id="PS50950">
    <property type="entry name" value="ZF_THAP"/>
    <property type="match status" value="1"/>
</dbReference>
<evidence type="ECO:0000256" key="3">
    <source>
        <dbReference type="ARBA" id="ARBA00022833"/>
    </source>
</evidence>